<dbReference type="InterPro" id="IPR027417">
    <property type="entry name" value="P-loop_NTPase"/>
</dbReference>
<dbReference type="GO" id="GO:0016757">
    <property type="term" value="F:glycosyltransferase activity"/>
    <property type="evidence" value="ECO:0007669"/>
    <property type="project" value="UniProtKB-KW"/>
</dbReference>
<keyword evidence="3" id="KW-1003">Cell membrane</keyword>
<sequence>MEYILAFLSLFLYRYVRLVVNLWAYHRHKPITPSCTSKLTSKDVTVVIPSVDGHGVRLIHTLQSILQNRPQKVVLVTIEKNHMKAEEMIKSLQSLQATVKVISVHKPNKRKQMAAGIQEVTTKITVFADDDVMWTDSLLQWILSPFEKTARTGAVGTCQRVQRNPARSISQSVFRFLGALYIERRNFDCAATVHIDGVVPCISGRTAAYRTSILQDQNFIQGFCNETWGGNELDPDDDNFLTRWMVSQGWDIHIQCHPDALVSTILEDNPNFLKQCLRWARSNWRSNLRSMFVERFIWRRHPYSTYAVYLTTLSPPALVGDAALIWLCNKATEDLMLRHWLLGLLVVWMFISKFIKFLGYFQRHPSDIILLPISILFGYMHGAIKLYAACTLHVTRWGSRERSDGTGKEETPRNQANKKHLVCNWKKYTHFLWRLLILPIHAQTVAWPAGNIRLQLHCFGLGVCVLADRTLNVMIPLKNGQMLNRMNDLGGTLLSYRDICIFVLLQVLDMGSLTAAIRIFLLLPLEDYWIKKLKVGSFERIMALSGDFHENNDPNASADLISEAGGFEYQMAAIFLQLGPLLLDALLALSTIYYLETRAAFCFIVVVVFYFCVQNLGPQEDLQRQRFHSLKREKSVVCQSVLNWATVSYFNGFKCEKARLAEAVDIRLDYKKKSAIHSMFKTTMETSGFAAGFVGACVATARGVTHGDRPIGGLFAMLTYWTRLSEPLKFTVQQIGTLREQAVKMEPFIEIFEKTPTVVDPEDAPSATINSGDIYFDCVDFSYDGQRPIFKDFSFKIGSGQTIVIVGATGSGKSTLIKLLLRQYSPQSGTIQIDGKDISGVRMETVRENIALAPQHPGFFIYSITDNIRYANPKATDEDVHEACRLAAIHDQILKYPDRYDTVMRADKLSGGERRRLAIARAFIKNAPLLILDEPTNDLDNETAAQIQHNMLRRTRGQTTIVISHDINLMKDADKIIVIDSGKVVEEGNHQTLMLRQGHYYKLYTARCYPKSV</sequence>
<keyword evidence="4" id="KW-0328">Glycosyltransferase</keyword>
<feature type="transmembrane region" description="Helical" evidence="12">
    <location>
        <begin position="499"/>
        <end position="523"/>
    </location>
</feature>
<evidence type="ECO:0000256" key="2">
    <source>
        <dbReference type="ARBA" id="ARBA00022448"/>
    </source>
</evidence>
<dbReference type="SMART" id="SM00382">
    <property type="entry name" value="AAA"/>
    <property type="match status" value="1"/>
</dbReference>
<protein>
    <recommendedName>
        <fullName evidence="13">ABC transporter domain-containing protein</fullName>
    </recommendedName>
</protein>
<dbReference type="InterPro" id="IPR029044">
    <property type="entry name" value="Nucleotide-diphossugar_trans"/>
</dbReference>
<dbReference type="InterPro" id="IPR036640">
    <property type="entry name" value="ABC1_TM_sf"/>
</dbReference>
<dbReference type="Pfam" id="PF13641">
    <property type="entry name" value="Glyco_tranf_2_3"/>
    <property type="match status" value="1"/>
</dbReference>
<dbReference type="Pfam" id="PF00005">
    <property type="entry name" value="ABC_tran"/>
    <property type="match status" value="1"/>
</dbReference>
<accession>A0A2B7WR43</accession>
<feature type="transmembrane region" description="Helical" evidence="12">
    <location>
        <begin position="569"/>
        <end position="587"/>
    </location>
</feature>
<dbReference type="EMBL" id="PDNB01000213">
    <property type="protein sequence ID" value="PGG99114.1"/>
    <property type="molecule type" value="Genomic_DNA"/>
</dbReference>
<dbReference type="InterPro" id="IPR017871">
    <property type="entry name" value="ABC_transporter-like_CS"/>
</dbReference>
<dbReference type="STRING" id="1447875.A0A2B7WR43"/>
<keyword evidence="11" id="KW-0325">Glycoprotein</keyword>
<dbReference type="GO" id="GO:0005524">
    <property type="term" value="F:ATP binding"/>
    <property type="evidence" value="ECO:0007669"/>
    <property type="project" value="UniProtKB-KW"/>
</dbReference>
<dbReference type="InterPro" id="IPR003593">
    <property type="entry name" value="AAA+_ATPase"/>
</dbReference>
<keyword evidence="10 12" id="KW-0472">Membrane</keyword>
<dbReference type="PROSITE" id="PS50893">
    <property type="entry name" value="ABC_TRANSPORTER_2"/>
    <property type="match status" value="1"/>
</dbReference>
<dbReference type="InterPro" id="IPR003439">
    <property type="entry name" value="ABC_transporter-like_ATP-bd"/>
</dbReference>
<feature type="transmembrane region" description="Helical" evidence="12">
    <location>
        <begin position="306"/>
        <end position="328"/>
    </location>
</feature>
<dbReference type="SUPFAM" id="SSF90123">
    <property type="entry name" value="ABC transporter transmembrane region"/>
    <property type="match status" value="1"/>
</dbReference>
<dbReference type="CDD" id="cd06434">
    <property type="entry name" value="GT2_HAS"/>
    <property type="match status" value="1"/>
</dbReference>
<feature type="domain" description="ABC transporter" evidence="13">
    <location>
        <begin position="769"/>
        <end position="1006"/>
    </location>
</feature>
<dbReference type="SUPFAM" id="SSF53448">
    <property type="entry name" value="Nucleotide-diphospho-sugar transferases"/>
    <property type="match status" value="1"/>
</dbReference>
<dbReference type="GO" id="GO:0140359">
    <property type="term" value="F:ABC-type transporter activity"/>
    <property type="evidence" value="ECO:0007669"/>
    <property type="project" value="InterPro"/>
</dbReference>
<keyword evidence="15" id="KW-1185">Reference proteome</keyword>
<feature type="transmembrane region" description="Helical" evidence="12">
    <location>
        <begin position="599"/>
        <end position="617"/>
    </location>
</feature>
<dbReference type="PROSITE" id="PS00211">
    <property type="entry name" value="ABC_TRANSPORTER_1"/>
    <property type="match status" value="1"/>
</dbReference>
<dbReference type="GO" id="GO:0005886">
    <property type="term" value="C:plasma membrane"/>
    <property type="evidence" value="ECO:0007669"/>
    <property type="project" value="UniProtKB-SubCell"/>
</dbReference>
<evidence type="ECO:0000313" key="15">
    <source>
        <dbReference type="Proteomes" id="UP000223968"/>
    </source>
</evidence>
<dbReference type="Gene3D" id="1.20.1560.10">
    <property type="entry name" value="ABC transporter type 1, transmembrane domain"/>
    <property type="match status" value="1"/>
</dbReference>
<gene>
    <name evidence="14" type="ORF">AJ79_08678</name>
</gene>
<evidence type="ECO:0000256" key="8">
    <source>
        <dbReference type="ARBA" id="ARBA00022840"/>
    </source>
</evidence>
<proteinExistence type="predicted"/>
<keyword evidence="7" id="KW-0547">Nucleotide-binding</keyword>
<dbReference type="FunFam" id="3.40.50.300:FF:000221">
    <property type="entry name" value="Multidrug ABC transporter ATP-binding protein"/>
    <property type="match status" value="1"/>
</dbReference>
<dbReference type="SUPFAM" id="SSF52540">
    <property type="entry name" value="P-loop containing nucleoside triphosphate hydrolases"/>
    <property type="match status" value="1"/>
</dbReference>
<keyword evidence="5" id="KW-0808">Transferase</keyword>
<dbReference type="Gene3D" id="3.40.50.300">
    <property type="entry name" value="P-loop containing nucleotide triphosphate hydrolases"/>
    <property type="match status" value="1"/>
</dbReference>
<dbReference type="GO" id="GO:0016887">
    <property type="term" value="F:ATP hydrolysis activity"/>
    <property type="evidence" value="ECO:0007669"/>
    <property type="project" value="InterPro"/>
</dbReference>
<keyword evidence="9 12" id="KW-1133">Transmembrane helix</keyword>
<dbReference type="OrthoDB" id="4200921at2759"/>
<evidence type="ECO:0000256" key="7">
    <source>
        <dbReference type="ARBA" id="ARBA00022741"/>
    </source>
</evidence>
<evidence type="ECO:0000256" key="9">
    <source>
        <dbReference type="ARBA" id="ARBA00022989"/>
    </source>
</evidence>
<feature type="transmembrane region" description="Helical" evidence="12">
    <location>
        <begin position="340"/>
        <end position="362"/>
    </location>
</feature>
<dbReference type="PANTHER" id="PTHR47844">
    <property type="entry name" value="SYNTHASE CPS1, PUTATIVE (AFU_ORTHOLOGUE AFUA_7G02500)-RELATED"/>
    <property type="match status" value="1"/>
</dbReference>
<dbReference type="Pfam" id="PF00664">
    <property type="entry name" value="ABC_membrane"/>
    <property type="match status" value="1"/>
</dbReference>
<evidence type="ECO:0000256" key="11">
    <source>
        <dbReference type="ARBA" id="ARBA00023180"/>
    </source>
</evidence>
<evidence type="ECO:0000256" key="1">
    <source>
        <dbReference type="ARBA" id="ARBA00004651"/>
    </source>
</evidence>
<evidence type="ECO:0000256" key="5">
    <source>
        <dbReference type="ARBA" id="ARBA00022679"/>
    </source>
</evidence>
<evidence type="ECO:0000256" key="12">
    <source>
        <dbReference type="SAM" id="Phobius"/>
    </source>
</evidence>
<evidence type="ECO:0000259" key="13">
    <source>
        <dbReference type="PROSITE" id="PS50893"/>
    </source>
</evidence>
<dbReference type="Gene3D" id="3.90.550.10">
    <property type="entry name" value="Spore Coat Polysaccharide Biosynthesis Protein SpsA, Chain A"/>
    <property type="match status" value="1"/>
</dbReference>
<evidence type="ECO:0000256" key="6">
    <source>
        <dbReference type="ARBA" id="ARBA00022692"/>
    </source>
</evidence>
<keyword evidence="2" id="KW-0813">Transport</keyword>
<dbReference type="InterPro" id="IPR052427">
    <property type="entry name" value="Glycosyltrans_GT2/GT47"/>
</dbReference>
<dbReference type="Proteomes" id="UP000223968">
    <property type="component" value="Unassembled WGS sequence"/>
</dbReference>
<evidence type="ECO:0000256" key="10">
    <source>
        <dbReference type="ARBA" id="ARBA00023136"/>
    </source>
</evidence>
<comment type="caution">
    <text evidence="14">The sequence shown here is derived from an EMBL/GenBank/DDBJ whole genome shotgun (WGS) entry which is preliminary data.</text>
</comment>
<reference evidence="14 15" key="1">
    <citation type="submission" date="2017-10" db="EMBL/GenBank/DDBJ databases">
        <title>Comparative genomics in systemic dimorphic fungi from Ajellomycetaceae.</title>
        <authorList>
            <person name="Munoz J.F."/>
            <person name="Mcewen J.G."/>
            <person name="Clay O.K."/>
            <person name="Cuomo C.A."/>
        </authorList>
    </citation>
    <scope>NUCLEOTIDE SEQUENCE [LARGE SCALE GENOMIC DNA]</scope>
    <source>
        <strain evidence="14 15">UAMH5409</strain>
    </source>
</reference>
<organism evidence="14 15">
    <name type="scientific">Helicocarpus griseus UAMH5409</name>
    <dbReference type="NCBI Taxonomy" id="1447875"/>
    <lineage>
        <taxon>Eukaryota</taxon>
        <taxon>Fungi</taxon>
        <taxon>Dikarya</taxon>
        <taxon>Ascomycota</taxon>
        <taxon>Pezizomycotina</taxon>
        <taxon>Eurotiomycetes</taxon>
        <taxon>Eurotiomycetidae</taxon>
        <taxon>Onygenales</taxon>
        <taxon>Ajellomycetaceae</taxon>
        <taxon>Helicocarpus</taxon>
    </lineage>
</organism>
<dbReference type="AlphaFoldDB" id="A0A2B7WR43"/>
<comment type="subcellular location">
    <subcellularLocation>
        <location evidence="1">Cell membrane</location>
        <topology evidence="1">Multi-pass membrane protein</topology>
    </subcellularLocation>
</comment>
<keyword evidence="8" id="KW-0067">ATP-binding</keyword>
<dbReference type="PANTHER" id="PTHR47844:SF1">
    <property type="entry name" value="EXOSTOSIN-LIKE 2"/>
    <property type="match status" value="1"/>
</dbReference>
<evidence type="ECO:0000256" key="3">
    <source>
        <dbReference type="ARBA" id="ARBA00022475"/>
    </source>
</evidence>
<evidence type="ECO:0000256" key="4">
    <source>
        <dbReference type="ARBA" id="ARBA00022676"/>
    </source>
</evidence>
<feature type="transmembrane region" description="Helical" evidence="12">
    <location>
        <begin position="368"/>
        <end position="390"/>
    </location>
</feature>
<keyword evidence="6 12" id="KW-0812">Transmembrane</keyword>
<dbReference type="InterPro" id="IPR011527">
    <property type="entry name" value="ABC1_TM_dom"/>
</dbReference>
<evidence type="ECO:0000313" key="14">
    <source>
        <dbReference type="EMBL" id="PGG99114.1"/>
    </source>
</evidence>
<name>A0A2B7WR43_9EURO</name>